<dbReference type="RefSeq" id="WP_220219998.1">
    <property type="nucleotide sequence ID" value="NZ_CP048268.1"/>
</dbReference>
<keyword evidence="4" id="KW-1185">Reference proteome</keyword>
<protein>
    <recommendedName>
        <fullName evidence="2">Peptidase C39-like domain-containing protein</fullName>
    </recommendedName>
</protein>
<evidence type="ECO:0000259" key="2">
    <source>
        <dbReference type="Pfam" id="PF13529"/>
    </source>
</evidence>
<dbReference type="Pfam" id="PF13529">
    <property type="entry name" value="Peptidase_C39_2"/>
    <property type="match status" value="1"/>
</dbReference>
<name>A0ABX8W644_9LACO</name>
<proteinExistence type="predicted"/>
<organism evidence="3 4">
    <name type="scientific">Lactobacillus panisapium</name>
    <dbReference type="NCBI Taxonomy" id="2012495"/>
    <lineage>
        <taxon>Bacteria</taxon>
        <taxon>Bacillati</taxon>
        <taxon>Bacillota</taxon>
        <taxon>Bacilli</taxon>
        <taxon>Lactobacillales</taxon>
        <taxon>Lactobacillaceae</taxon>
        <taxon>Lactobacillus</taxon>
    </lineage>
</organism>
<accession>A0ABX8W644</accession>
<dbReference type="Proteomes" id="UP000826550">
    <property type="component" value="Chromosome"/>
</dbReference>
<feature type="domain" description="Peptidase C39-like" evidence="2">
    <location>
        <begin position="146"/>
        <end position="274"/>
    </location>
</feature>
<dbReference type="Gene3D" id="2.10.270.10">
    <property type="entry name" value="Cholin Binding"/>
    <property type="match status" value="1"/>
</dbReference>
<gene>
    <name evidence="3" type="ORF">GYM71_07365</name>
</gene>
<keyword evidence="1" id="KW-0732">Signal</keyword>
<reference evidence="3 4" key="1">
    <citation type="submission" date="2020-01" db="EMBL/GenBank/DDBJ databases">
        <title>Vast differences in strain-level diversity in the gut microbiota of two closely related honey bee species.</title>
        <authorList>
            <person name="Ellegaard K.M."/>
            <person name="Suenami S."/>
            <person name="Miyazaki R."/>
            <person name="Engel P."/>
        </authorList>
    </citation>
    <scope>NUCLEOTIDE SEQUENCE [LARGE SCALE GENOMIC DNA]</scope>
    <source>
        <strain evidence="3 4">ESL0416</strain>
    </source>
</reference>
<dbReference type="SUPFAM" id="SSF69360">
    <property type="entry name" value="Cell wall binding repeat"/>
    <property type="match status" value="1"/>
</dbReference>
<dbReference type="InterPro" id="IPR039564">
    <property type="entry name" value="Peptidase_C39-like"/>
</dbReference>
<evidence type="ECO:0000256" key="1">
    <source>
        <dbReference type="SAM" id="SignalP"/>
    </source>
</evidence>
<dbReference type="PANTHER" id="PTHR37806">
    <property type="entry name" value="LMO0724 PROTEIN"/>
    <property type="match status" value="1"/>
</dbReference>
<evidence type="ECO:0000313" key="4">
    <source>
        <dbReference type="Proteomes" id="UP000826550"/>
    </source>
</evidence>
<feature type="signal peptide" evidence="1">
    <location>
        <begin position="1"/>
        <end position="26"/>
    </location>
</feature>
<sequence length="300" mass="32983">MKKGFWLLLLTAITAFEFGTANSVCAATNEPQAPKTQVVANKTEKNQANLSSKSSKTLEGWVTENGATSYYQDGKKVTGQIKIGNSYYLFNKNGQRLSGVRKTPHKASYSYYLDDGKRSETSIATPKTQYLIKNGKIIGVKNKAAAISQRPQLPTGCEMTAVTMMLNFAGVPVSKTEVANLTPRSSNPNKGFIGSPYKKYPAGYWVAPNGIKGVVKKYLGTTKVMTGASLTAIKNKLLRSHLVVVWVSGIDGFSNHALTLTGYYKKRLYYNDPWTGKKASINTSNFIKHWRGDGYRALSY</sequence>
<feature type="chain" id="PRO_5047074404" description="Peptidase C39-like domain-containing protein" evidence="1">
    <location>
        <begin position="27"/>
        <end position="300"/>
    </location>
</feature>
<dbReference type="PANTHER" id="PTHR37806:SF1">
    <property type="entry name" value="PEPTIDASE C39-LIKE DOMAIN-CONTAINING PROTEIN"/>
    <property type="match status" value="1"/>
</dbReference>
<dbReference type="EMBL" id="CP048268">
    <property type="protein sequence ID" value="QYN53241.1"/>
    <property type="molecule type" value="Genomic_DNA"/>
</dbReference>
<evidence type="ECO:0000313" key="3">
    <source>
        <dbReference type="EMBL" id="QYN53241.1"/>
    </source>
</evidence>
<dbReference type="Gene3D" id="3.90.70.10">
    <property type="entry name" value="Cysteine proteinases"/>
    <property type="match status" value="1"/>
</dbReference>